<reference evidence="6 7" key="1">
    <citation type="submission" date="2024-04" db="EMBL/GenBank/DDBJ databases">
        <title>Novel genus in family Flammeovirgaceae.</title>
        <authorList>
            <person name="Nguyen T.H."/>
            <person name="Vuong T.Q."/>
            <person name="Le H."/>
            <person name="Kim S.-G."/>
        </authorList>
    </citation>
    <scope>NUCLEOTIDE SEQUENCE [LARGE SCALE GENOMIC DNA]</scope>
    <source>
        <strain evidence="6 7">JCM 23209</strain>
    </source>
</reference>
<evidence type="ECO:0000313" key="7">
    <source>
        <dbReference type="Proteomes" id="UP001403385"/>
    </source>
</evidence>
<dbReference type="Proteomes" id="UP001403385">
    <property type="component" value="Unassembled WGS sequence"/>
</dbReference>
<organism evidence="6 7">
    <name type="scientific">Rapidithrix thailandica</name>
    <dbReference type="NCBI Taxonomy" id="413964"/>
    <lineage>
        <taxon>Bacteria</taxon>
        <taxon>Pseudomonadati</taxon>
        <taxon>Bacteroidota</taxon>
        <taxon>Cytophagia</taxon>
        <taxon>Cytophagales</taxon>
        <taxon>Flammeovirgaceae</taxon>
        <taxon>Rapidithrix</taxon>
    </lineage>
</organism>
<dbReference type="GO" id="GO:0046872">
    <property type="term" value="F:metal ion binding"/>
    <property type="evidence" value="ECO:0007669"/>
    <property type="project" value="UniProtKB-KW"/>
</dbReference>
<dbReference type="PANTHER" id="PTHR30600:SF13">
    <property type="entry name" value="METHYLAMINE UTILIZATION PROTEIN"/>
    <property type="match status" value="1"/>
</dbReference>
<dbReference type="InterPro" id="IPR051395">
    <property type="entry name" value="Cytochrome_c_Peroxidase/MauG"/>
</dbReference>
<evidence type="ECO:0000256" key="3">
    <source>
        <dbReference type="ARBA" id="ARBA00023004"/>
    </source>
</evidence>
<evidence type="ECO:0000256" key="2">
    <source>
        <dbReference type="ARBA" id="ARBA00022723"/>
    </source>
</evidence>
<comment type="caution">
    <text evidence="6">The sequence shown here is derived from an EMBL/GenBank/DDBJ whole genome shotgun (WGS) entry which is preliminary data.</text>
</comment>
<feature type="domain" description="Cytochrome c" evidence="5">
    <location>
        <begin position="427"/>
        <end position="526"/>
    </location>
</feature>
<dbReference type="GO" id="GO:0004130">
    <property type="term" value="F:cytochrome-c peroxidase activity"/>
    <property type="evidence" value="ECO:0007669"/>
    <property type="project" value="TreeGrafter"/>
</dbReference>
<accession>A0AAW9S7X4</accession>
<gene>
    <name evidence="6" type="ORF">AAG747_02925</name>
</gene>
<dbReference type="AlphaFoldDB" id="A0AAW9S7X4"/>
<proteinExistence type="predicted"/>
<dbReference type="PANTHER" id="PTHR30600">
    <property type="entry name" value="CYTOCHROME C PEROXIDASE-RELATED"/>
    <property type="match status" value="1"/>
</dbReference>
<dbReference type="InterPro" id="IPR009056">
    <property type="entry name" value="Cyt_c-like_dom"/>
</dbReference>
<dbReference type="EMBL" id="JBDKWZ010000001">
    <property type="protein sequence ID" value="MEN7546846.1"/>
    <property type="molecule type" value="Genomic_DNA"/>
</dbReference>
<keyword evidence="3 4" id="KW-0408">Iron</keyword>
<dbReference type="SUPFAM" id="SSF46626">
    <property type="entry name" value="Cytochrome c"/>
    <property type="match status" value="1"/>
</dbReference>
<dbReference type="GO" id="GO:0020037">
    <property type="term" value="F:heme binding"/>
    <property type="evidence" value="ECO:0007669"/>
    <property type="project" value="InterPro"/>
</dbReference>
<sequence>MKMKFTNLLLLLAIAGWGVVLFLQVQSKDQPGTVPPVPNDQANLLETFTDNIPSTPPVKDSQLEEYVWDGKERFEFYKYDIKDELLPYPPAKPGDRTPFDLWRYAGKGKSSYGSPELPSESWEAWVKKNTEMKPKLMADVRAYMAERYHFTGEAMEDVWMSGKRKQVMKGPVARLPKNFNSFEKLTQLSPEEIKSKDLFPYKPLAHPIQTTAHMVFPRSWIAVHPEHERMDVDMDIPEAYLPEFPAPMFLTTHKELGDVTNGQEVTFDNYYEIFDGLLTPEQMEGLKELLRPTPTTWFNQTTHRVTLQPNKGVSCFDCHVNGHTNGAIELAPDSRPNQGRLRTDTPTMRGNYNLMLLSSKRSIRSMDHFAEVEEYFDGDPGMMQTIGPRGVNRTVTNRMGDFNSILDFPPAPKLGPAGKLIASKASEQELRGEKLFHGKAQCSSCHYGPAFTDDYMHDLQVERFYVGRAEGPIKTFPLRGIKDSPPYLHDGRCPTLHDAVEFFNMVLELELNKQEKEDLVAYLLCL</sequence>
<keyword evidence="2 4" id="KW-0479">Metal-binding</keyword>
<evidence type="ECO:0000256" key="4">
    <source>
        <dbReference type="PROSITE-ProRule" id="PRU00433"/>
    </source>
</evidence>
<dbReference type="GO" id="GO:0009055">
    <property type="term" value="F:electron transfer activity"/>
    <property type="evidence" value="ECO:0007669"/>
    <property type="project" value="InterPro"/>
</dbReference>
<evidence type="ECO:0000313" key="6">
    <source>
        <dbReference type="EMBL" id="MEN7546846.1"/>
    </source>
</evidence>
<keyword evidence="7" id="KW-1185">Reference proteome</keyword>
<evidence type="ECO:0000256" key="1">
    <source>
        <dbReference type="ARBA" id="ARBA00022617"/>
    </source>
</evidence>
<keyword evidence="1 4" id="KW-0349">Heme</keyword>
<dbReference type="InterPro" id="IPR036909">
    <property type="entry name" value="Cyt_c-like_dom_sf"/>
</dbReference>
<name>A0AAW9S7X4_9BACT</name>
<evidence type="ECO:0000259" key="5">
    <source>
        <dbReference type="PROSITE" id="PS51007"/>
    </source>
</evidence>
<dbReference type="PROSITE" id="PS51007">
    <property type="entry name" value="CYTC"/>
    <property type="match status" value="1"/>
</dbReference>
<dbReference type="Gene3D" id="1.10.760.10">
    <property type="entry name" value="Cytochrome c-like domain"/>
    <property type="match status" value="1"/>
</dbReference>
<protein>
    <submittedName>
        <fullName evidence="6">Cytochrome C</fullName>
    </submittedName>
</protein>
<dbReference type="RefSeq" id="WP_346819626.1">
    <property type="nucleotide sequence ID" value="NZ_JBDKWZ010000001.1"/>
</dbReference>